<feature type="domain" description="Stealth protein CR4 conserved region 4" evidence="8">
    <location>
        <begin position="553"/>
        <end position="600"/>
    </location>
</feature>
<dbReference type="InterPro" id="IPR021520">
    <property type="entry name" value="Stealth_CR2"/>
</dbReference>
<dbReference type="InterPro" id="IPR031356">
    <property type="entry name" value="Stealth_CR4"/>
</dbReference>
<dbReference type="AlphaFoldDB" id="A0A6G3TJD8"/>
<comment type="similarity">
    <text evidence="1">Belongs to the stealth family.</text>
</comment>
<dbReference type="InterPro" id="IPR047141">
    <property type="entry name" value="Stealth"/>
</dbReference>
<protein>
    <submittedName>
        <fullName evidence="9">Sugar phosphotransferase</fullName>
    </submittedName>
</protein>
<evidence type="ECO:0000256" key="4">
    <source>
        <dbReference type="SAM" id="MobiDB-lite"/>
    </source>
</evidence>
<keyword evidence="3" id="KW-0270">Exopolysaccharide synthesis</keyword>
<dbReference type="PANTHER" id="PTHR24045:SF0">
    <property type="entry name" value="N-ACETYLGLUCOSAMINE-1-PHOSPHOTRANSFERASE SUBUNITS ALPHA_BETA"/>
    <property type="match status" value="1"/>
</dbReference>
<feature type="domain" description="Stealth protein CR1 conserved region 1" evidence="6">
    <location>
        <begin position="288"/>
        <end position="313"/>
    </location>
</feature>
<evidence type="ECO:0000256" key="1">
    <source>
        <dbReference type="ARBA" id="ARBA00007583"/>
    </source>
</evidence>
<proteinExistence type="inferred from homology"/>
<comment type="caution">
    <text evidence="9">The sequence shown here is derived from an EMBL/GenBank/DDBJ whole genome shotgun (WGS) entry which is preliminary data.</text>
</comment>
<gene>
    <name evidence="9" type="ORF">G3I66_25055</name>
</gene>
<keyword evidence="2 9" id="KW-0808">Transferase</keyword>
<dbReference type="GO" id="GO:0016772">
    <property type="term" value="F:transferase activity, transferring phosphorus-containing groups"/>
    <property type="evidence" value="ECO:0007669"/>
    <property type="project" value="InterPro"/>
</dbReference>
<dbReference type="Pfam" id="PF11380">
    <property type="entry name" value="Stealth_CR2"/>
    <property type="match status" value="1"/>
</dbReference>
<evidence type="ECO:0000313" key="10">
    <source>
        <dbReference type="Proteomes" id="UP000475666"/>
    </source>
</evidence>
<dbReference type="PANTHER" id="PTHR24045">
    <property type="match status" value="1"/>
</dbReference>
<dbReference type="EMBL" id="JAAGMQ010000751">
    <property type="protein sequence ID" value="NEC36418.1"/>
    <property type="molecule type" value="Genomic_DNA"/>
</dbReference>
<evidence type="ECO:0000259" key="8">
    <source>
        <dbReference type="Pfam" id="PF17103"/>
    </source>
</evidence>
<evidence type="ECO:0000259" key="7">
    <source>
        <dbReference type="Pfam" id="PF17102"/>
    </source>
</evidence>
<evidence type="ECO:0000259" key="6">
    <source>
        <dbReference type="Pfam" id="PF17101"/>
    </source>
</evidence>
<reference evidence="9 10" key="1">
    <citation type="submission" date="2020-01" db="EMBL/GenBank/DDBJ databases">
        <title>Insect and environment-associated Actinomycetes.</title>
        <authorList>
            <person name="Currrie C."/>
            <person name="Chevrette M."/>
            <person name="Carlson C."/>
            <person name="Stubbendieck R."/>
            <person name="Wendt-Pienkowski E."/>
        </authorList>
    </citation>
    <scope>NUCLEOTIDE SEQUENCE [LARGE SCALE GENOMIC DNA]</scope>
    <source>
        <strain evidence="9 10">SID7739</strain>
    </source>
</reference>
<dbReference type="Proteomes" id="UP000475666">
    <property type="component" value="Unassembled WGS sequence"/>
</dbReference>
<evidence type="ECO:0000259" key="5">
    <source>
        <dbReference type="Pfam" id="PF11380"/>
    </source>
</evidence>
<dbReference type="InterPro" id="IPR031357">
    <property type="entry name" value="Stealth_CR3"/>
</dbReference>
<name>A0A6G3TJD8_9ACTN</name>
<accession>A0A6G3TJD8</accession>
<sequence>MRNPEAPRLVGVYRRVVPVGARRVIAEHVDSGFRQQVKEGIAAAAAKRDQINRVRVARSHRKLLARHDRRVVSVGKAPRIAHVVPRATPLDARRANLDDVTEALRHAGIDYFCVRSASETSTAVAVREDDREQVITALRQACRVRPGYVIPMGKGEPLDEAALPAFGTGPWKRVSGSPVFRCTWYRTDETGRMVFGLRYGCDIEFWKHEGGELVSPRRNPVAEAVPVEEEATEADESLFTDLAPLPEDRIPRPDEDPDAEAGAGDGPRPGRVRTRPAFAAGSVGRRTFPIDVVYTWVDGSDPAWIRSRAEFSDRPYHEEAANAARYLSRDELRYSLRSLNLYAPWVRNIYLVTADQTPDWLNTDHPRLKVVSHKEIFSEPTSLPTFNSHAIESQLHHIDGLSEHFLYFNDDVMLGRETLPQHFFLPNGLGQYYLSPALIPFGEPNSEDPPVAAAGKNNRRLIAERFGGSTIFRKMKHVPHALHRGVLEAIETDFADEHRRTAASRFRSAGDISVTSSLHHYYAFHTGRSFPGDQLVYRYLDVGKPGAERVLGRLLAEREAHVFCLNDTTSTESELAHQQVLMTRFLDEYFPFPSPYERGADD</sequence>
<feature type="domain" description="Stealth protein CR2 conserved region 2" evidence="5">
    <location>
        <begin position="325"/>
        <end position="428"/>
    </location>
</feature>
<feature type="region of interest" description="Disordered" evidence="4">
    <location>
        <begin position="224"/>
        <end position="273"/>
    </location>
</feature>
<dbReference type="InterPro" id="IPR031358">
    <property type="entry name" value="Stealth_CR1"/>
</dbReference>
<dbReference type="RefSeq" id="WP_164277459.1">
    <property type="nucleotide sequence ID" value="NZ_JAAGMQ010000751.1"/>
</dbReference>
<dbReference type="Pfam" id="PF17103">
    <property type="entry name" value="Stealth_CR4"/>
    <property type="match status" value="1"/>
</dbReference>
<dbReference type="Pfam" id="PF17101">
    <property type="entry name" value="Stealth_CR1"/>
    <property type="match status" value="1"/>
</dbReference>
<feature type="compositionally biased region" description="Acidic residues" evidence="4">
    <location>
        <begin position="226"/>
        <end position="238"/>
    </location>
</feature>
<evidence type="ECO:0000313" key="9">
    <source>
        <dbReference type="EMBL" id="NEC36418.1"/>
    </source>
</evidence>
<dbReference type="GO" id="GO:0000271">
    <property type="term" value="P:polysaccharide biosynthetic process"/>
    <property type="evidence" value="ECO:0007669"/>
    <property type="project" value="UniProtKB-KW"/>
</dbReference>
<feature type="domain" description="Stealth protein CR3 conserved region 3" evidence="7">
    <location>
        <begin position="476"/>
        <end position="523"/>
    </location>
</feature>
<evidence type="ECO:0000256" key="3">
    <source>
        <dbReference type="ARBA" id="ARBA00023169"/>
    </source>
</evidence>
<evidence type="ECO:0000256" key="2">
    <source>
        <dbReference type="ARBA" id="ARBA00022679"/>
    </source>
</evidence>
<organism evidence="9 10">
    <name type="scientific">Streptomyces rubrogriseus</name>
    <dbReference type="NCBI Taxonomy" id="194673"/>
    <lineage>
        <taxon>Bacteria</taxon>
        <taxon>Bacillati</taxon>
        <taxon>Actinomycetota</taxon>
        <taxon>Actinomycetes</taxon>
        <taxon>Kitasatosporales</taxon>
        <taxon>Streptomycetaceae</taxon>
        <taxon>Streptomyces</taxon>
        <taxon>Streptomyces violaceoruber group</taxon>
    </lineage>
</organism>
<dbReference type="Pfam" id="PF17102">
    <property type="entry name" value="Stealth_CR3"/>
    <property type="match status" value="1"/>
</dbReference>